<proteinExistence type="predicted"/>
<dbReference type="Proteomes" id="UP000247555">
    <property type="component" value="Unassembled WGS sequence"/>
</dbReference>
<sequence length="85" mass="9246">MQRIALAAVLSIASLSAFAGQSCTDAPKSSWMSKEQITAQVKGMGYTIKKLDVEDNCYEVKGLDKDGKKVEAYFNPVDGKLVKTK</sequence>
<dbReference type="Pfam" id="PF13670">
    <property type="entry name" value="PepSY_2"/>
    <property type="match status" value="1"/>
</dbReference>
<feature type="domain" description="PepSY" evidence="2">
    <location>
        <begin position="4"/>
        <end position="85"/>
    </location>
</feature>
<keyword evidence="4" id="KW-1185">Reference proteome</keyword>
<keyword evidence="1" id="KW-0732">Signal</keyword>
<dbReference type="AlphaFoldDB" id="A0A318KRL8"/>
<dbReference type="RefSeq" id="WP_110391003.1">
    <property type="nucleotide sequence ID" value="NZ_CALCOA010000166.1"/>
</dbReference>
<protein>
    <recommendedName>
        <fullName evidence="2">PepSY domain-containing protein</fullName>
    </recommendedName>
</protein>
<feature type="signal peptide" evidence="1">
    <location>
        <begin position="1"/>
        <end position="19"/>
    </location>
</feature>
<evidence type="ECO:0000256" key="1">
    <source>
        <dbReference type="SAM" id="SignalP"/>
    </source>
</evidence>
<gene>
    <name evidence="3" type="ORF">DFR34_11215</name>
</gene>
<dbReference type="InterPro" id="IPR025711">
    <property type="entry name" value="PepSY"/>
</dbReference>
<accession>A0A318KRL8</accession>
<evidence type="ECO:0000313" key="3">
    <source>
        <dbReference type="EMBL" id="PXX78296.1"/>
    </source>
</evidence>
<dbReference type="EMBL" id="QJKI01000012">
    <property type="protein sequence ID" value="PXX78296.1"/>
    <property type="molecule type" value="Genomic_DNA"/>
</dbReference>
<comment type="caution">
    <text evidence="3">The sequence shown here is derived from an EMBL/GenBank/DDBJ whole genome shotgun (WGS) entry which is preliminary data.</text>
</comment>
<evidence type="ECO:0000259" key="2">
    <source>
        <dbReference type="Pfam" id="PF13670"/>
    </source>
</evidence>
<dbReference type="OrthoDB" id="9180865at2"/>
<name>A0A318KRL8_9NEIS</name>
<dbReference type="PROSITE" id="PS51257">
    <property type="entry name" value="PROKAR_LIPOPROTEIN"/>
    <property type="match status" value="1"/>
</dbReference>
<reference evidence="3 4" key="1">
    <citation type="submission" date="2018-05" db="EMBL/GenBank/DDBJ databases">
        <title>Genomic Encyclopedia of Type Strains, Phase IV (KMG-IV): sequencing the most valuable type-strain genomes for metagenomic binning, comparative biology and taxonomic classification.</title>
        <authorList>
            <person name="Goeker M."/>
        </authorList>
    </citation>
    <scope>NUCLEOTIDE SEQUENCE [LARGE SCALE GENOMIC DNA]</scope>
    <source>
        <strain evidence="3 4">DSM 29661</strain>
    </source>
</reference>
<feature type="chain" id="PRO_5016443940" description="PepSY domain-containing protein" evidence="1">
    <location>
        <begin position="20"/>
        <end position="85"/>
    </location>
</feature>
<evidence type="ECO:0000313" key="4">
    <source>
        <dbReference type="Proteomes" id="UP000247555"/>
    </source>
</evidence>
<organism evidence="3 4">
    <name type="scientific">Rivihabitans pingtungensis</name>
    <dbReference type="NCBI Taxonomy" id="1054498"/>
    <lineage>
        <taxon>Bacteria</taxon>
        <taxon>Pseudomonadati</taxon>
        <taxon>Pseudomonadota</taxon>
        <taxon>Betaproteobacteria</taxon>
        <taxon>Neisseriales</taxon>
        <taxon>Aquaspirillaceae</taxon>
        <taxon>Rivihabitans</taxon>
    </lineage>
</organism>